<evidence type="ECO:0000313" key="4">
    <source>
        <dbReference type="Proteomes" id="UP000288490"/>
    </source>
</evidence>
<evidence type="ECO:0000259" key="2">
    <source>
        <dbReference type="Pfam" id="PF01882"/>
    </source>
</evidence>
<sequence length="340" mass="40052">MSDKVKNKLNLVKYILLFLMILLYTLIFLTTIGWILLSFMFVTFLCVLISLKLAKLSCLNISLETYLLANREDSVRTEMTIQNKTSGFVFFPVLKITIEDLELTTYLYGYTGQKKVITIDWQANKRGKYETLDVLVESSDFFYFFYQQQISKIAIDWTVLPKLLNTSSLLSLIEERQTETSIGEVSYDIKRYRPYTYGDSMKQVDWKLSTKHQEIMVKEFKQEEQEQPVFVFYPQQSFYFEKMLDVFFSLYKELENKPVSFYFANHDENSIEITDIMAFSEVKKQESTNLSSILIEDNQSVILFIPEMTNSIQKEVEAYIEQVDIQVITYEELKKSEVVE</sequence>
<evidence type="ECO:0000256" key="1">
    <source>
        <dbReference type="SAM" id="Phobius"/>
    </source>
</evidence>
<keyword evidence="1" id="KW-0812">Transmembrane</keyword>
<keyword evidence="1" id="KW-0472">Membrane</keyword>
<dbReference type="Proteomes" id="UP000288490">
    <property type="component" value="Unassembled WGS sequence"/>
</dbReference>
<feature type="domain" description="DUF58" evidence="2">
    <location>
        <begin position="192"/>
        <end position="230"/>
    </location>
</feature>
<dbReference type="AlphaFoldDB" id="A0A429ZEX3"/>
<feature type="transmembrane region" description="Helical" evidence="1">
    <location>
        <begin position="12"/>
        <end position="29"/>
    </location>
</feature>
<dbReference type="Pfam" id="PF01882">
    <property type="entry name" value="DUF58"/>
    <property type="match status" value="1"/>
</dbReference>
<accession>A0A429ZEX3</accession>
<dbReference type="OrthoDB" id="9778037at2"/>
<evidence type="ECO:0000313" key="3">
    <source>
        <dbReference type="EMBL" id="RST92205.1"/>
    </source>
</evidence>
<dbReference type="PANTHER" id="PTHR34351">
    <property type="entry name" value="SLR1927 PROTEIN-RELATED"/>
    <property type="match status" value="1"/>
</dbReference>
<dbReference type="RefSeq" id="WP_125958117.1">
    <property type="nucleotide sequence ID" value="NZ_JAQEJV010000015.1"/>
</dbReference>
<name>A0A429ZEX3_9ENTE</name>
<organism evidence="3 4">
    <name type="scientific">Vagococcus bubulae</name>
    <dbReference type="NCBI Taxonomy" id="1977868"/>
    <lineage>
        <taxon>Bacteria</taxon>
        <taxon>Bacillati</taxon>
        <taxon>Bacillota</taxon>
        <taxon>Bacilli</taxon>
        <taxon>Lactobacillales</taxon>
        <taxon>Enterococcaceae</taxon>
        <taxon>Vagococcus</taxon>
    </lineage>
</organism>
<comment type="caution">
    <text evidence="3">The sequence shown here is derived from an EMBL/GenBank/DDBJ whole genome shotgun (WGS) entry which is preliminary data.</text>
</comment>
<reference evidence="3 4" key="1">
    <citation type="submission" date="2017-05" db="EMBL/GenBank/DDBJ databases">
        <title>Vagococcus spp. assemblies.</title>
        <authorList>
            <person name="Gulvik C.A."/>
        </authorList>
    </citation>
    <scope>NUCLEOTIDE SEQUENCE [LARGE SCALE GENOMIC DNA]</scope>
    <source>
        <strain evidence="3 4">SS1994</strain>
    </source>
</reference>
<gene>
    <name evidence="3" type="ORF">CBF36_08950</name>
</gene>
<dbReference type="InterPro" id="IPR002881">
    <property type="entry name" value="DUF58"/>
</dbReference>
<protein>
    <recommendedName>
        <fullName evidence="2">DUF58 domain-containing protein</fullName>
    </recommendedName>
</protein>
<dbReference type="EMBL" id="NGJT01000017">
    <property type="protein sequence ID" value="RST92205.1"/>
    <property type="molecule type" value="Genomic_DNA"/>
</dbReference>
<proteinExistence type="predicted"/>
<keyword evidence="4" id="KW-1185">Reference proteome</keyword>
<keyword evidence="1" id="KW-1133">Transmembrane helix</keyword>